<keyword evidence="2" id="KW-1185">Reference proteome</keyword>
<reference evidence="1 2" key="1">
    <citation type="journal article" date="2021" name="Front. Microbiol.">
        <title>Comprehensive Comparative Genomics and Phenotyping of Methylobacterium Species.</title>
        <authorList>
            <person name="Alessa O."/>
            <person name="Ogura Y."/>
            <person name="Fujitani Y."/>
            <person name="Takami H."/>
            <person name="Hayashi T."/>
            <person name="Sahin N."/>
            <person name="Tani A."/>
        </authorList>
    </citation>
    <scope>NUCLEOTIDE SEQUENCE [LARGE SCALE GENOMIC DNA]</scope>
    <source>
        <strain evidence="1 2">DSM 23679</strain>
    </source>
</reference>
<organism evidence="1 2">
    <name type="scientific">Methylobacterium cerastii</name>
    <dbReference type="NCBI Taxonomy" id="932741"/>
    <lineage>
        <taxon>Bacteria</taxon>
        <taxon>Pseudomonadati</taxon>
        <taxon>Pseudomonadota</taxon>
        <taxon>Alphaproteobacteria</taxon>
        <taxon>Hyphomicrobiales</taxon>
        <taxon>Methylobacteriaceae</taxon>
        <taxon>Methylobacterium</taxon>
    </lineage>
</organism>
<evidence type="ECO:0008006" key="3">
    <source>
        <dbReference type="Google" id="ProtNLM"/>
    </source>
</evidence>
<dbReference type="EMBL" id="BPQG01000046">
    <property type="protein sequence ID" value="GJD45118.1"/>
    <property type="molecule type" value="Genomic_DNA"/>
</dbReference>
<accession>A0ABQ4QIP1</accession>
<dbReference type="RefSeq" id="WP_238272454.1">
    <property type="nucleotide sequence ID" value="NZ_BPQG01000046.1"/>
</dbReference>
<protein>
    <recommendedName>
        <fullName evidence="3">XRE family transcriptional regulator</fullName>
    </recommendedName>
</protein>
<dbReference type="Proteomes" id="UP001055117">
    <property type="component" value="Unassembled WGS sequence"/>
</dbReference>
<comment type="caution">
    <text evidence="1">The sequence shown here is derived from an EMBL/GenBank/DDBJ whole genome shotgun (WGS) entry which is preliminary data.</text>
</comment>
<proteinExistence type="predicted"/>
<evidence type="ECO:0000313" key="2">
    <source>
        <dbReference type="Proteomes" id="UP001055117"/>
    </source>
</evidence>
<gene>
    <name evidence="1" type="ORF">AFCDBAGC_2987</name>
</gene>
<evidence type="ECO:0000313" key="1">
    <source>
        <dbReference type="EMBL" id="GJD45118.1"/>
    </source>
</evidence>
<name>A0ABQ4QIP1_9HYPH</name>
<sequence>MTDPATSRLMLDGSRSAASQQILGKIAAVLAIPVSDFYRHEPPVSDALTPNAAECDAMLAAFLRVGDPEVRARIVEMMRAYSDN</sequence>